<reference evidence="3" key="1">
    <citation type="journal article" date="2010" name="Genome Biol.">
        <title>Genome sequence of the necrotrophic plant pathogen Pythium ultimum reveals original pathogenicity mechanisms and effector repertoire.</title>
        <authorList>
            <person name="Levesque C.A."/>
            <person name="Brouwer H."/>
            <person name="Cano L."/>
            <person name="Hamilton J.P."/>
            <person name="Holt C."/>
            <person name="Huitema E."/>
            <person name="Raffaele S."/>
            <person name="Robideau G.P."/>
            <person name="Thines M."/>
            <person name="Win J."/>
            <person name="Zerillo M.M."/>
            <person name="Beakes G.W."/>
            <person name="Boore J.L."/>
            <person name="Busam D."/>
            <person name="Dumas B."/>
            <person name="Ferriera S."/>
            <person name="Fuerstenberg S.I."/>
            <person name="Gachon C.M."/>
            <person name="Gaulin E."/>
            <person name="Govers F."/>
            <person name="Grenville-Briggs L."/>
            <person name="Horner N."/>
            <person name="Hostetler J."/>
            <person name="Jiang R.H."/>
            <person name="Johnson J."/>
            <person name="Krajaejun T."/>
            <person name="Lin H."/>
            <person name="Meijer H.J."/>
            <person name="Moore B."/>
            <person name="Morris P."/>
            <person name="Phuntmart V."/>
            <person name="Puiu D."/>
            <person name="Shetty J."/>
            <person name="Stajich J.E."/>
            <person name="Tripathy S."/>
            <person name="Wawra S."/>
            <person name="van West P."/>
            <person name="Whitty B.R."/>
            <person name="Coutinho P.M."/>
            <person name="Henrissat B."/>
            <person name="Martin F."/>
            <person name="Thomas P.D."/>
            <person name="Tyler B.M."/>
            <person name="De Vries R.P."/>
            <person name="Kamoun S."/>
            <person name="Yandell M."/>
            <person name="Tisserat N."/>
            <person name="Buell C.R."/>
        </authorList>
    </citation>
    <scope>NUCLEOTIDE SEQUENCE</scope>
    <source>
        <strain evidence="3">DAOM:BR144</strain>
    </source>
</reference>
<dbReference type="VEuPathDB" id="FungiDB:PYU1_G003520"/>
<dbReference type="HOGENOM" id="CLU_3408307_0_0_1"/>
<dbReference type="Proteomes" id="UP000019132">
    <property type="component" value="Unassembled WGS sequence"/>
</dbReference>
<sequence>MKLVTEEMGIVHEPSRDDGRHDTAKRSDAF</sequence>
<dbReference type="AlphaFoldDB" id="K3WEY9"/>
<reference evidence="2" key="3">
    <citation type="submission" date="2015-02" db="UniProtKB">
        <authorList>
            <consortium name="EnsemblProtists"/>
        </authorList>
    </citation>
    <scope>IDENTIFICATION</scope>
    <source>
        <strain evidence="2">DAOM BR144</strain>
    </source>
</reference>
<protein>
    <submittedName>
        <fullName evidence="2">Uncharacterized protein</fullName>
    </submittedName>
</protein>
<evidence type="ECO:0000256" key="1">
    <source>
        <dbReference type="SAM" id="MobiDB-lite"/>
    </source>
</evidence>
<organism evidence="2 3">
    <name type="scientific">Globisporangium ultimum (strain ATCC 200006 / CBS 805.95 / DAOM BR144)</name>
    <name type="common">Pythium ultimum</name>
    <dbReference type="NCBI Taxonomy" id="431595"/>
    <lineage>
        <taxon>Eukaryota</taxon>
        <taxon>Sar</taxon>
        <taxon>Stramenopiles</taxon>
        <taxon>Oomycota</taxon>
        <taxon>Peronosporomycetes</taxon>
        <taxon>Pythiales</taxon>
        <taxon>Pythiaceae</taxon>
        <taxon>Globisporangium</taxon>
    </lineage>
</organism>
<feature type="region of interest" description="Disordered" evidence="1">
    <location>
        <begin position="1"/>
        <end position="30"/>
    </location>
</feature>
<feature type="compositionally biased region" description="Basic and acidic residues" evidence="1">
    <location>
        <begin position="9"/>
        <end position="30"/>
    </location>
</feature>
<accession>K3WEY9</accession>
<evidence type="ECO:0000313" key="3">
    <source>
        <dbReference type="Proteomes" id="UP000019132"/>
    </source>
</evidence>
<dbReference type="InParanoid" id="K3WEY9"/>
<dbReference type="EMBL" id="GL376638">
    <property type="status" value="NOT_ANNOTATED_CDS"/>
    <property type="molecule type" value="Genomic_DNA"/>
</dbReference>
<reference evidence="3" key="2">
    <citation type="submission" date="2010-04" db="EMBL/GenBank/DDBJ databases">
        <authorList>
            <person name="Buell R."/>
            <person name="Hamilton J."/>
            <person name="Hostetler J."/>
        </authorList>
    </citation>
    <scope>NUCLEOTIDE SEQUENCE [LARGE SCALE GENOMIC DNA]</scope>
    <source>
        <strain evidence="3">DAOM:BR144</strain>
    </source>
</reference>
<dbReference type="EnsemblProtists" id="PYU1_T003530">
    <property type="protein sequence ID" value="PYU1_T003530"/>
    <property type="gene ID" value="PYU1_G003520"/>
</dbReference>
<proteinExistence type="predicted"/>
<evidence type="ECO:0000313" key="2">
    <source>
        <dbReference type="EnsemblProtists" id="PYU1_T003530"/>
    </source>
</evidence>
<keyword evidence="3" id="KW-1185">Reference proteome</keyword>
<name>K3WEY9_GLOUD</name>